<dbReference type="Gene3D" id="1.20.5.1030">
    <property type="entry name" value="Preprotein translocase secy subunit"/>
    <property type="match status" value="1"/>
</dbReference>
<reference evidence="11" key="1">
    <citation type="journal article" date="2019" name="Int. J. Syst. Evol. Microbiol.">
        <title>The Global Catalogue of Microorganisms (GCM) 10K type strain sequencing project: providing services to taxonomists for standard genome sequencing and annotation.</title>
        <authorList>
            <consortium name="The Broad Institute Genomics Platform"/>
            <consortium name="The Broad Institute Genome Sequencing Center for Infectious Disease"/>
            <person name="Wu L."/>
            <person name="Ma J."/>
        </authorList>
    </citation>
    <scope>NUCLEOTIDE SEQUENCE [LARGE SCALE GENOMIC DNA]</scope>
    <source>
        <strain evidence="11">CGMCC 1.16306</strain>
    </source>
</reference>
<sequence>MAGILKKSNQFFRNVVIEMKKVRWPTRRELVGYTITVVVTVAFLAVFFALIDLGVSEILRLVAK</sequence>
<dbReference type="InterPro" id="IPR001901">
    <property type="entry name" value="Translocase_SecE/Sec61-g"/>
</dbReference>
<evidence type="ECO:0000256" key="8">
    <source>
        <dbReference type="ARBA" id="ARBA00023136"/>
    </source>
</evidence>
<comment type="subunit">
    <text evidence="9">Component of the Sec protein translocase complex. Heterotrimer consisting of SecY, SecE and SecG subunits. The heterotrimers can form oligomers, although 1 heterotrimer is thought to be able to translocate proteins. Interacts with the ribosome. Interacts with SecDF, and other proteins may be involved. Interacts with SecA.</text>
</comment>
<dbReference type="PANTHER" id="PTHR33910:SF1">
    <property type="entry name" value="PROTEIN TRANSLOCASE SUBUNIT SECE"/>
    <property type="match status" value="1"/>
</dbReference>
<keyword evidence="8 9" id="KW-0472">Membrane</keyword>
<evidence type="ECO:0000256" key="5">
    <source>
        <dbReference type="ARBA" id="ARBA00022927"/>
    </source>
</evidence>
<dbReference type="EMBL" id="JBHSFW010000018">
    <property type="protein sequence ID" value="MFC4620228.1"/>
    <property type="molecule type" value="Genomic_DNA"/>
</dbReference>
<accession>A0ABV9GPQ2</accession>
<evidence type="ECO:0000256" key="7">
    <source>
        <dbReference type="ARBA" id="ARBA00023010"/>
    </source>
</evidence>
<dbReference type="InterPro" id="IPR038379">
    <property type="entry name" value="SecE_sf"/>
</dbReference>
<dbReference type="InterPro" id="IPR005807">
    <property type="entry name" value="SecE_bac"/>
</dbReference>
<comment type="similarity">
    <text evidence="9">Belongs to the SecE/SEC61-gamma family.</text>
</comment>
<keyword evidence="11" id="KW-1185">Reference proteome</keyword>
<evidence type="ECO:0000313" key="10">
    <source>
        <dbReference type="EMBL" id="MFC4620228.1"/>
    </source>
</evidence>
<dbReference type="PROSITE" id="PS01067">
    <property type="entry name" value="SECE_SEC61G"/>
    <property type="match status" value="1"/>
</dbReference>
<keyword evidence="3 9" id="KW-1003">Cell membrane</keyword>
<keyword evidence="4 9" id="KW-0812">Transmembrane</keyword>
<keyword evidence="5 9" id="KW-0653">Protein transport</keyword>
<dbReference type="NCBIfam" id="TIGR00964">
    <property type="entry name" value="secE_bact"/>
    <property type="match status" value="1"/>
</dbReference>
<gene>
    <name evidence="9 10" type="primary">secE</name>
    <name evidence="10" type="ORF">ACFO4N_16115</name>
</gene>
<evidence type="ECO:0000256" key="2">
    <source>
        <dbReference type="ARBA" id="ARBA00022448"/>
    </source>
</evidence>
<keyword evidence="6 9" id="KW-1133">Transmembrane helix</keyword>
<dbReference type="Pfam" id="PF00584">
    <property type="entry name" value="SecE"/>
    <property type="match status" value="1"/>
</dbReference>
<evidence type="ECO:0000256" key="4">
    <source>
        <dbReference type="ARBA" id="ARBA00022692"/>
    </source>
</evidence>
<evidence type="ECO:0000256" key="3">
    <source>
        <dbReference type="ARBA" id="ARBA00022475"/>
    </source>
</evidence>
<evidence type="ECO:0000256" key="9">
    <source>
        <dbReference type="HAMAP-Rule" id="MF_00422"/>
    </source>
</evidence>
<evidence type="ECO:0000313" key="11">
    <source>
        <dbReference type="Proteomes" id="UP001596022"/>
    </source>
</evidence>
<keyword evidence="7 9" id="KW-0811">Translocation</keyword>
<organism evidence="10 11">
    <name type="scientific">Camelliibacillus cellulosilyticus</name>
    <dbReference type="NCBI Taxonomy" id="2174486"/>
    <lineage>
        <taxon>Bacteria</taxon>
        <taxon>Bacillati</taxon>
        <taxon>Bacillota</taxon>
        <taxon>Bacilli</taxon>
        <taxon>Bacillales</taxon>
        <taxon>Sporolactobacillaceae</taxon>
        <taxon>Camelliibacillus</taxon>
    </lineage>
</organism>
<dbReference type="RefSeq" id="WP_376847342.1">
    <property type="nucleotide sequence ID" value="NZ_JBHSFW010000018.1"/>
</dbReference>
<comment type="function">
    <text evidence="9">Essential subunit of the Sec protein translocation channel SecYEG. Clamps together the 2 halves of SecY. May contact the channel plug during translocation.</text>
</comment>
<feature type="transmembrane region" description="Helical" evidence="9">
    <location>
        <begin position="30"/>
        <end position="51"/>
    </location>
</feature>
<dbReference type="Proteomes" id="UP001596022">
    <property type="component" value="Unassembled WGS sequence"/>
</dbReference>
<evidence type="ECO:0000256" key="1">
    <source>
        <dbReference type="ARBA" id="ARBA00004370"/>
    </source>
</evidence>
<dbReference type="HAMAP" id="MF_00422">
    <property type="entry name" value="SecE"/>
    <property type="match status" value="1"/>
</dbReference>
<dbReference type="PANTHER" id="PTHR33910">
    <property type="entry name" value="PROTEIN TRANSLOCASE SUBUNIT SECE"/>
    <property type="match status" value="1"/>
</dbReference>
<protein>
    <recommendedName>
        <fullName evidence="9">Protein translocase subunit SecE</fullName>
    </recommendedName>
</protein>
<keyword evidence="2 9" id="KW-0813">Transport</keyword>
<comment type="subcellular location">
    <subcellularLocation>
        <location evidence="9">Cell membrane</location>
        <topology evidence="9">Single-pass membrane protein</topology>
    </subcellularLocation>
    <subcellularLocation>
        <location evidence="1">Membrane</location>
    </subcellularLocation>
</comment>
<comment type="caution">
    <text evidence="10">The sequence shown here is derived from an EMBL/GenBank/DDBJ whole genome shotgun (WGS) entry which is preliminary data.</text>
</comment>
<proteinExistence type="inferred from homology"/>
<evidence type="ECO:0000256" key="6">
    <source>
        <dbReference type="ARBA" id="ARBA00022989"/>
    </source>
</evidence>
<name>A0ABV9GPQ2_9BACL</name>